<dbReference type="RefSeq" id="WP_013178484.1">
    <property type="nucleotide sequence ID" value="NC_014221.1"/>
</dbReference>
<dbReference type="KEGG" id="tra:Trad_2005"/>
<dbReference type="InterPro" id="IPR004843">
    <property type="entry name" value="Calcineurin-like_PHP"/>
</dbReference>
<dbReference type="eggNOG" id="COG0639">
    <property type="taxonomic scope" value="Bacteria"/>
</dbReference>
<dbReference type="STRING" id="649638.Trad_2005"/>
<dbReference type="Gene3D" id="3.60.21.10">
    <property type="match status" value="1"/>
</dbReference>
<dbReference type="Proteomes" id="UP000000379">
    <property type="component" value="Chromosome"/>
</dbReference>
<organism evidence="2 3">
    <name type="scientific">Truepera radiovictrix (strain DSM 17093 / CIP 108686 / LMG 22925 / RQ-24)</name>
    <dbReference type="NCBI Taxonomy" id="649638"/>
    <lineage>
        <taxon>Bacteria</taxon>
        <taxon>Thermotogati</taxon>
        <taxon>Deinococcota</taxon>
        <taxon>Deinococci</taxon>
        <taxon>Trueperales</taxon>
        <taxon>Trueperaceae</taxon>
        <taxon>Truepera</taxon>
    </lineage>
</organism>
<evidence type="ECO:0000313" key="3">
    <source>
        <dbReference type="Proteomes" id="UP000000379"/>
    </source>
</evidence>
<dbReference type="InterPro" id="IPR029052">
    <property type="entry name" value="Metallo-depent_PP-like"/>
</dbReference>
<dbReference type="GO" id="GO:0016787">
    <property type="term" value="F:hydrolase activity"/>
    <property type="evidence" value="ECO:0007669"/>
    <property type="project" value="InterPro"/>
</dbReference>
<dbReference type="AlphaFoldDB" id="D7CQY5"/>
<proteinExistence type="predicted"/>
<dbReference type="EMBL" id="CP002049">
    <property type="protein sequence ID" value="ADI15119.1"/>
    <property type="molecule type" value="Genomic_DNA"/>
</dbReference>
<evidence type="ECO:0000313" key="2">
    <source>
        <dbReference type="EMBL" id="ADI15119.1"/>
    </source>
</evidence>
<reference evidence="2 3" key="2">
    <citation type="journal article" date="2011" name="Stand. Genomic Sci.">
        <title>Complete genome sequence of Truepera radiovictrix type strain (RQ-24).</title>
        <authorList>
            <person name="Ivanova N."/>
            <person name="Rohde C."/>
            <person name="Munk C."/>
            <person name="Nolan M."/>
            <person name="Lucas S."/>
            <person name="Del Rio T.G."/>
            <person name="Tice H."/>
            <person name="Deshpande S."/>
            <person name="Cheng J.F."/>
            <person name="Tapia R."/>
            <person name="Han C."/>
            <person name="Goodwin L."/>
            <person name="Pitluck S."/>
            <person name="Liolios K."/>
            <person name="Mavromatis K."/>
            <person name="Mikhailova N."/>
            <person name="Pati A."/>
            <person name="Chen A."/>
            <person name="Palaniappan K."/>
            <person name="Land M."/>
            <person name="Hauser L."/>
            <person name="Chang Y.J."/>
            <person name="Jeffries C.D."/>
            <person name="Brambilla E."/>
            <person name="Rohde M."/>
            <person name="Goker M."/>
            <person name="Tindall B.J."/>
            <person name="Woyke T."/>
            <person name="Bristow J."/>
            <person name="Eisen J.A."/>
            <person name="Markowitz V."/>
            <person name="Hugenholtz P."/>
            <person name="Kyrpides N.C."/>
            <person name="Klenk H.P."/>
            <person name="Lapidus A."/>
        </authorList>
    </citation>
    <scope>NUCLEOTIDE SEQUENCE [LARGE SCALE GENOMIC DNA]</scope>
    <source>
        <strain evidence="3">DSM 17093 / CIP 108686 / LMG 22925 / RQ-24</strain>
    </source>
</reference>
<dbReference type="Pfam" id="PF00149">
    <property type="entry name" value="Metallophos"/>
    <property type="match status" value="1"/>
</dbReference>
<protein>
    <submittedName>
        <fullName evidence="2">Metallophosphoesterase</fullName>
    </submittedName>
</protein>
<accession>D7CQY5</accession>
<gene>
    <name evidence="2" type="ordered locus">Trad_2005</name>
</gene>
<reference evidence="3" key="1">
    <citation type="submission" date="2010-05" db="EMBL/GenBank/DDBJ databases">
        <title>The complete genome of Truepera radiovictris DSM 17093.</title>
        <authorList>
            <consortium name="US DOE Joint Genome Institute (JGI-PGF)"/>
            <person name="Lucas S."/>
            <person name="Copeland A."/>
            <person name="Lapidus A."/>
            <person name="Glavina del Rio T."/>
            <person name="Dalin E."/>
            <person name="Tice H."/>
            <person name="Bruce D."/>
            <person name="Goodwin L."/>
            <person name="Pitluck S."/>
            <person name="Kyrpides N."/>
            <person name="Mavromatis K."/>
            <person name="Ovchinnikova G."/>
            <person name="Munk A.C."/>
            <person name="Detter J.C."/>
            <person name="Han C."/>
            <person name="Tapia R."/>
            <person name="Land M."/>
            <person name="Hauser L."/>
            <person name="Markowitz V."/>
            <person name="Cheng J.-F."/>
            <person name="Hugenholtz P."/>
            <person name="Woyke T."/>
            <person name="Wu D."/>
            <person name="Tindall B."/>
            <person name="Pomrenke H.G."/>
            <person name="Brambilla E."/>
            <person name="Klenk H.-P."/>
            <person name="Eisen J.A."/>
        </authorList>
    </citation>
    <scope>NUCLEOTIDE SEQUENCE [LARGE SCALE GENOMIC DNA]</scope>
    <source>
        <strain evidence="3">DSM 17093 / CIP 108686 / LMG 22925 / RQ-24</strain>
    </source>
</reference>
<name>D7CQY5_TRURR</name>
<dbReference type="HOGENOM" id="CLU_1124119_0_0_0"/>
<keyword evidence="3" id="KW-1185">Reference proteome</keyword>
<dbReference type="SUPFAM" id="SSF56300">
    <property type="entry name" value="Metallo-dependent phosphatases"/>
    <property type="match status" value="1"/>
</dbReference>
<feature type="domain" description="Calcineurin-like phosphoesterase" evidence="1">
    <location>
        <begin position="12"/>
        <end position="223"/>
    </location>
</feature>
<sequence length="265" mass="29393">MTPPKAAHEPHKLVVVGDIHAQEAKFWHLLRRAGLADAARQPTAALRDPATRLVLLGDLVHAKTRAAYAALIGEGHYDEFHPPHLQRAERAQEAFLGRLKAFCDAAPGQVVILMGNHDYSAATGESGPLRSDDLAHLEWLPGYGNPLPAALRDWILSWPSEVVFGGVHLAHVGPYPEHNRFDAGFYLENRRDWILEDRDLLAATPYRLGVYGHTPVRGGVHFASRGRALLLDMNGYRNEYAFLELTLTEGGPCLELQGCFFSERL</sequence>
<evidence type="ECO:0000259" key="1">
    <source>
        <dbReference type="Pfam" id="PF00149"/>
    </source>
</evidence>